<dbReference type="Gene3D" id="3.40.50.720">
    <property type="entry name" value="NAD(P)-binding Rossmann-like Domain"/>
    <property type="match status" value="1"/>
</dbReference>
<dbReference type="GO" id="GO:0004316">
    <property type="term" value="F:3-oxoacyl-[acyl-carrier-protein] reductase (NADPH) activity"/>
    <property type="evidence" value="ECO:0007669"/>
    <property type="project" value="UniProtKB-EC"/>
</dbReference>
<dbReference type="SUPFAM" id="SSF51735">
    <property type="entry name" value="NAD(P)-binding Rossmann-fold domains"/>
    <property type="match status" value="1"/>
</dbReference>
<comment type="caution">
    <text evidence="3">The sequence shown here is derived from an EMBL/GenBank/DDBJ whole genome shotgun (WGS) entry which is preliminary data.</text>
</comment>
<dbReference type="EMBL" id="JAAOZC010000005">
    <property type="protein sequence ID" value="NIJ08539.1"/>
    <property type="molecule type" value="Genomic_DNA"/>
</dbReference>
<dbReference type="CDD" id="cd05233">
    <property type="entry name" value="SDR_c"/>
    <property type="match status" value="1"/>
</dbReference>
<evidence type="ECO:0000313" key="3">
    <source>
        <dbReference type="EMBL" id="NIJ08539.1"/>
    </source>
</evidence>
<dbReference type="RefSeq" id="WP_167073392.1">
    <property type="nucleotide sequence ID" value="NZ_JAAOZC010000005.1"/>
</dbReference>
<evidence type="ECO:0000313" key="4">
    <source>
        <dbReference type="Proteomes" id="UP000727456"/>
    </source>
</evidence>
<sequence length="291" mass="30190">MTDRSLENRVTIVTGGSRGLGKVMAMALVQAGGRVLIVARSADEIAATVAEAKALGTGACEGYVGDVSRWEDCAAAVDHTEGLFGPVQVLINNAALGFPAKQASLPLGTPFPFWTYQPEDITAMVGVNLLGPFAMFHAVAPRMIAAGFGRVIGISTSRPTMRRPNAGAYGPIKAALEASTAIWAQELQGTGVTANILLPGGPTDTAFVPGGNVGARAKPFVAGKEPVGQEGTNIDLLPASIMAPPILWLASDQSNGVTGRRFVARDWDADLAPSDAARRAMQPPSDMPVIM</sequence>
<dbReference type="PRINTS" id="PR00081">
    <property type="entry name" value="GDHRDH"/>
</dbReference>
<keyword evidence="4" id="KW-1185">Reference proteome</keyword>
<organism evidence="3 4">
    <name type="scientific">Sphingomonas vulcanisoli</name>
    <dbReference type="NCBI Taxonomy" id="1658060"/>
    <lineage>
        <taxon>Bacteria</taxon>
        <taxon>Pseudomonadati</taxon>
        <taxon>Pseudomonadota</taxon>
        <taxon>Alphaproteobacteria</taxon>
        <taxon>Sphingomonadales</taxon>
        <taxon>Sphingomonadaceae</taxon>
        <taxon>Sphingomonas</taxon>
    </lineage>
</organism>
<protein>
    <submittedName>
        <fullName evidence="3">3-oxoacyl-[acyl-carrier protein] reductase</fullName>
        <ecNumber evidence="3">1.1.1.100</ecNumber>
    </submittedName>
</protein>
<dbReference type="InterPro" id="IPR036291">
    <property type="entry name" value="NAD(P)-bd_dom_sf"/>
</dbReference>
<keyword evidence="2 3" id="KW-0560">Oxidoreductase</keyword>
<dbReference type="PANTHER" id="PTHR42760">
    <property type="entry name" value="SHORT-CHAIN DEHYDROGENASES/REDUCTASES FAMILY MEMBER"/>
    <property type="match status" value="1"/>
</dbReference>
<evidence type="ECO:0000256" key="2">
    <source>
        <dbReference type="ARBA" id="ARBA00023002"/>
    </source>
</evidence>
<name>A0ABX0TWK8_9SPHN</name>
<dbReference type="Proteomes" id="UP000727456">
    <property type="component" value="Unassembled WGS sequence"/>
</dbReference>
<gene>
    <name evidence="3" type="ORF">FHS31_002160</name>
</gene>
<accession>A0ABX0TWK8</accession>
<dbReference type="PANTHER" id="PTHR42760:SF133">
    <property type="entry name" value="3-OXOACYL-[ACYL-CARRIER-PROTEIN] REDUCTASE"/>
    <property type="match status" value="1"/>
</dbReference>
<reference evidence="3 4" key="1">
    <citation type="submission" date="2020-03" db="EMBL/GenBank/DDBJ databases">
        <title>Genomic Encyclopedia of Type Strains, Phase III (KMG-III): the genomes of soil and plant-associated and newly described type strains.</title>
        <authorList>
            <person name="Whitman W."/>
        </authorList>
    </citation>
    <scope>NUCLEOTIDE SEQUENCE [LARGE SCALE GENOMIC DNA]</scope>
    <source>
        <strain evidence="3 4">CECT 8804</strain>
    </source>
</reference>
<dbReference type="Pfam" id="PF00106">
    <property type="entry name" value="adh_short"/>
    <property type="match status" value="1"/>
</dbReference>
<dbReference type="InterPro" id="IPR002347">
    <property type="entry name" value="SDR_fam"/>
</dbReference>
<dbReference type="EC" id="1.1.1.100" evidence="3"/>
<evidence type="ECO:0000256" key="1">
    <source>
        <dbReference type="ARBA" id="ARBA00006484"/>
    </source>
</evidence>
<proteinExistence type="inferred from homology"/>
<comment type="similarity">
    <text evidence="1">Belongs to the short-chain dehydrogenases/reductases (SDR) family.</text>
</comment>